<evidence type="ECO:0000256" key="1">
    <source>
        <dbReference type="ARBA" id="ARBA00005952"/>
    </source>
</evidence>
<evidence type="ECO:0000256" key="4">
    <source>
        <dbReference type="ARBA" id="ARBA00023015"/>
    </source>
</evidence>
<dbReference type="GO" id="GO:0006353">
    <property type="term" value="P:DNA-templated transcription termination"/>
    <property type="evidence" value="ECO:0007669"/>
    <property type="project" value="UniProtKB-UniRule"/>
</dbReference>
<dbReference type="Gene3D" id="1.10.940.10">
    <property type="entry name" value="NusB-like"/>
    <property type="match status" value="1"/>
</dbReference>
<evidence type="ECO:0000313" key="8">
    <source>
        <dbReference type="EMBL" id="HIW82066.1"/>
    </source>
</evidence>
<dbReference type="PANTHER" id="PTHR11078">
    <property type="entry name" value="N UTILIZATION SUBSTANCE PROTEIN B-RELATED"/>
    <property type="match status" value="1"/>
</dbReference>
<dbReference type="PROSITE" id="PS51393">
    <property type="entry name" value="LIPOXYGENASE_3"/>
    <property type="match status" value="1"/>
</dbReference>
<dbReference type="GO" id="GO:0016702">
    <property type="term" value="F:oxidoreductase activity, acting on single donors with incorporation of molecular oxygen, incorporation of two atoms of oxygen"/>
    <property type="evidence" value="ECO:0007669"/>
    <property type="project" value="InterPro"/>
</dbReference>
<evidence type="ECO:0000256" key="5">
    <source>
        <dbReference type="ARBA" id="ARBA00023163"/>
    </source>
</evidence>
<feature type="domain" description="Lipoxygenase" evidence="7">
    <location>
        <begin position="1"/>
        <end position="105"/>
    </location>
</feature>
<comment type="similarity">
    <text evidence="1 6">Belongs to the NusB family.</text>
</comment>
<keyword evidence="2 6" id="KW-0889">Transcription antitermination</keyword>
<accession>A0A9D1UD00</accession>
<dbReference type="Proteomes" id="UP000824265">
    <property type="component" value="Unassembled WGS sequence"/>
</dbReference>
<evidence type="ECO:0000256" key="6">
    <source>
        <dbReference type="HAMAP-Rule" id="MF_00073"/>
    </source>
</evidence>
<dbReference type="EMBL" id="DXGH01000062">
    <property type="protein sequence ID" value="HIW82066.1"/>
    <property type="molecule type" value="Genomic_DNA"/>
</dbReference>
<keyword evidence="3 6" id="KW-0694">RNA-binding</keyword>
<dbReference type="Pfam" id="PF01029">
    <property type="entry name" value="NusB"/>
    <property type="match status" value="1"/>
</dbReference>
<gene>
    <name evidence="6 8" type="primary">nusB</name>
    <name evidence="8" type="ORF">H9742_11235</name>
</gene>
<dbReference type="PANTHER" id="PTHR11078:SF3">
    <property type="entry name" value="ANTITERMINATION NUSB DOMAIN-CONTAINING PROTEIN"/>
    <property type="match status" value="1"/>
</dbReference>
<dbReference type="AlphaFoldDB" id="A0A9D1UD00"/>
<dbReference type="GO" id="GO:0031564">
    <property type="term" value="P:transcription antitermination"/>
    <property type="evidence" value="ECO:0007669"/>
    <property type="project" value="UniProtKB-KW"/>
</dbReference>
<comment type="function">
    <text evidence="6">Involved in transcription antitermination. Required for transcription of ribosomal RNA (rRNA) genes. Binds specifically to the boxA antiterminator sequence of the ribosomal RNA (rrn) operons.</text>
</comment>
<comment type="caution">
    <text evidence="8">The sequence shown here is derived from an EMBL/GenBank/DDBJ whole genome shotgun (WGS) entry which is preliminary data.</text>
</comment>
<dbReference type="HAMAP" id="MF_00073">
    <property type="entry name" value="NusB"/>
    <property type="match status" value="1"/>
</dbReference>
<dbReference type="InterPro" id="IPR035926">
    <property type="entry name" value="NusB-like_sf"/>
</dbReference>
<reference evidence="8" key="1">
    <citation type="journal article" date="2021" name="PeerJ">
        <title>Extensive microbial diversity within the chicken gut microbiome revealed by metagenomics and culture.</title>
        <authorList>
            <person name="Gilroy R."/>
            <person name="Ravi A."/>
            <person name="Getino M."/>
            <person name="Pursley I."/>
            <person name="Horton D.L."/>
            <person name="Alikhan N.F."/>
            <person name="Baker D."/>
            <person name="Gharbi K."/>
            <person name="Hall N."/>
            <person name="Watson M."/>
            <person name="Adriaenssens E.M."/>
            <person name="Foster-Nyarko E."/>
            <person name="Jarju S."/>
            <person name="Secka A."/>
            <person name="Antonio M."/>
            <person name="Oren A."/>
            <person name="Chaudhuri R.R."/>
            <person name="La Ragione R."/>
            <person name="Hildebrand F."/>
            <person name="Pallen M.J."/>
        </authorList>
    </citation>
    <scope>NUCLEOTIDE SEQUENCE</scope>
    <source>
        <strain evidence="8">CHK195-6426</strain>
    </source>
</reference>
<keyword evidence="5 6" id="KW-0804">Transcription</keyword>
<organism evidence="8 9">
    <name type="scientific">Candidatus Acetatifactor stercoripullorum</name>
    <dbReference type="NCBI Taxonomy" id="2838414"/>
    <lineage>
        <taxon>Bacteria</taxon>
        <taxon>Bacillati</taxon>
        <taxon>Bacillota</taxon>
        <taxon>Clostridia</taxon>
        <taxon>Lachnospirales</taxon>
        <taxon>Lachnospiraceae</taxon>
        <taxon>Acetatifactor</taxon>
    </lineage>
</organism>
<evidence type="ECO:0000256" key="2">
    <source>
        <dbReference type="ARBA" id="ARBA00022814"/>
    </source>
</evidence>
<evidence type="ECO:0000259" key="7">
    <source>
        <dbReference type="PROSITE" id="PS51393"/>
    </source>
</evidence>
<dbReference type="SUPFAM" id="SSF48013">
    <property type="entry name" value="NusB-like"/>
    <property type="match status" value="1"/>
</dbReference>
<evidence type="ECO:0000256" key="3">
    <source>
        <dbReference type="ARBA" id="ARBA00022884"/>
    </source>
</evidence>
<dbReference type="InterPro" id="IPR013819">
    <property type="entry name" value="LipOase_C"/>
</dbReference>
<dbReference type="InterPro" id="IPR006027">
    <property type="entry name" value="NusB_RsmB_TIM44"/>
</dbReference>
<sequence>MGRHEQREQVFLLLFREEFHAREEMPEQVKLFLEDNEAIVLDKDASYVTERYERIQEKLPELDRIIGEKTEGWDTKRIGKVELTVLRIAAYEILFDEDIPNGVAINEAVEIAKKYGQETSGRFVNAILAKLVKTGEENS</sequence>
<proteinExistence type="inferred from homology"/>
<dbReference type="NCBIfam" id="TIGR01951">
    <property type="entry name" value="nusB"/>
    <property type="match status" value="1"/>
</dbReference>
<reference evidence="8" key="2">
    <citation type="submission" date="2021-04" db="EMBL/GenBank/DDBJ databases">
        <authorList>
            <person name="Gilroy R."/>
        </authorList>
    </citation>
    <scope>NUCLEOTIDE SEQUENCE</scope>
    <source>
        <strain evidence="8">CHK195-6426</strain>
    </source>
</reference>
<name>A0A9D1UD00_9FIRM</name>
<keyword evidence="4 6" id="KW-0805">Transcription regulation</keyword>
<evidence type="ECO:0000313" key="9">
    <source>
        <dbReference type="Proteomes" id="UP000824265"/>
    </source>
</evidence>
<dbReference type="InterPro" id="IPR011605">
    <property type="entry name" value="NusB_fam"/>
</dbReference>
<dbReference type="GO" id="GO:0005829">
    <property type="term" value="C:cytosol"/>
    <property type="evidence" value="ECO:0007669"/>
    <property type="project" value="TreeGrafter"/>
</dbReference>
<protein>
    <recommendedName>
        <fullName evidence="6">Transcription antitermination protein NusB</fullName>
    </recommendedName>
    <alternativeName>
        <fullName evidence="6">Antitermination factor NusB</fullName>
    </alternativeName>
</protein>
<dbReference type="GO" id="GO:0003723">
    <property type="term" value="F:RNA binding"/>
    <property type="evidence" value="ECO:0007669"/>
    <property type="project" value="UniProtKB-UniRule"/>
</dbReference>
<dbReference type="GO" id="GO:0046872">
    <property type="term" value="F:metal ion binding"/>
    <property type="evidence" value="ECO:0007669"/>
    <property type="project" value="InterPro"/>
</dbReference>